<sequence length="537" mass="61300">MFIKLRTNDFKHGRNTAVPAVTIVVIPESIWRTAAINHRKQIQKLLQPGLVNNDHPLMAAIISQRNRQQQEKIRQRQQQQKQQKLNNKDENDEDNDENDDTPEDQDDEGMMNNMTVLDPKHPVYNFLVEYYGLKGLKGPKRLARWSPSISLLLFNVRTLENIDDEGDEDNADTTNDDDTTTSTSTSKTTKMKIKTITSIQELNDASSFAFISNNGNDIDNDCILGKENDGIFLEGATPDDFAVILHLKGAEWIDDANEDTDNINDVIAGTLETVISSSSNTNHNHNYNNHNKIASYIWYKSILETTIQSEPILHCYGLHEWAMQYHPFGAEKPPSGKYQQHLPLRVSREIINTTVERKGLRCTHVDALRFFAPAAAPLNHHGSFLEREDQLRLEQSGCVHSHMDLLKIALKLIPYCDSQLLVDIVDIALEARTLDVGASPYDCSQYKYEDGQDIVMIPVETTEGRKQYKELQTKLMYKTESIRKRLLINYNLFLKLCFTPDEVNIAIQTPNINEQYAYTKPGGLPWRKSLIDDKINK</sequence>
<organism evidence="2 3">
    <name type="scientific">Fragilariopsis cylindrus CCMP1102</name>
    <dbReference type="NCBI Taxonomy" id="635003"/>
    <lineage>
        <taxon>Eukaryota</taxon>
        <taxon>Sar</taxon>
        <taxon>Stramenopiles</taxon>
        <taxon>Ochrophyta</taxon>
        <taxon>Bacillariophyta</taxon>
        <taxon>Bacillariophyceae</taxon>
        <taxon>Bacillariophycidae</taxon>
        <taxon>Bacillariales</taxon>
        <taxon>Bacillariaceae</taxon>
        <taxon>Fragilariopsis</taxon>
    </lineage>
</organism>
<protein>
    <submittedName>
        <fullName evidence="2">Uncharacterized protein</fullName>
    </submittedName>
</protein>
<feature type="region of interest" description="Disordered" evidence="1">
    <location>
        <begin position="163"/>
        <end position="189"/>
    </location>
</feature>
<dbReference type="Proteomes" id="UP000095751">
    <property type="component" value="Unassembled WGS sequence"/>
</dbReference>
<keyword evidence="3" id="KW-1185">Reference proteome</keyword>
<dbReference type="OrthoDB" id="10264981at2759"/>
<dbReference type="EMBL" id="KV784360">
    <property type="protein sequence ID" value="OEU14442.1"/>
    <property type="molecule type" value="Genomic_DNA"/>
</dbReference>
<proteinExistence type="predicted"/>
<feature type="compositionally biased region" description="Acidic residues" evidence="1">
    <location>
        <begin position="163"/>
        <end position="179"/>
    </location>
</feature>
<evidence type="ECO:0000256" key="1">
    <source>
        <dbReference type="SAM" id="MobiDB-lite"/>
    </source>
</evidence>
<dbReference type="InParanoid" id="A0A1E7F8E2"/>
<evidence type="ECO:0000313" key="2">
    <source>
        <dbReference type="EMBL" id="OEU14442.1"/>
    </source>
</evidence>
<dbReference type="KEGG" id="fcy:FRACYDRAFT_240984"/>
<dbReference type="AlphaFoldDB" id="A0A1E7F8E2"/>
<feature type="compositionally biased region" description="Acidic residues" evidence="1">
    <location>
        <begin position="90"/>
        <end position="109"/>
    </location>
</feature>
<evidence type="ECO:0000313" key="3">
    <source>
        <dbReference type="Proteomes" id="UP000095751"/>
    </source>
</evidence>
<feature type="region of interest" description="Disordered" evidence="1">
    <location>
        <begin position="65"/>
        <end position="116"/>
    </location>
</feature>
<feature type="compositionally biased region" description="Low complexity" evidence="1">
    <location>
        <begin position="180"/>
        <end position="189"/>
    </location>
</feature>
<accession>A0A1E7F8E2</accession>
<feature type="compositionally biased region" description="Low complexity" evidence="1">
    <location>
        <begin position="76"/>
        <end position="85"/>
    </location>
</feature>
<gene>
    <name evidence="2" type="ORF">FRACYDRAFT_240984</name>
</gene>
<reference evidence="2 3" key="1">
    <citation type="submission" date="2016-09" db="EMBL/GenBank/DDBJ databases">
        <title>Extensive genetic diversity and differential bi-allelic expression allows diatom success in the polar Southern Ocean.</title>
        <authorList>
            <consortium name="DOE Joint Genome Institute"/>
            <person name="Mock T."/>
            <person name="Otillar R.P."/>
            <person name="Strauss J."/>
            <person name="Dupont C."/>
            <person name="Frickenhaus S."/>
            <person name="Maumus F."/>
            <person name="Mcmullan M."/>
            <person name="Sanges R."/>
            <person name="Schmutz J."/>
            <person name="Toseland A."/>
            <person name="Valas R."/>
            <person name="Veluchamy A."/>
            <person name="Ward B.J."/>
            <person name="Allen A."/>
            <person name="Barry K."/>
            <person name="Falciatore A."/>
            <person name="Ferrante M."/>
            <person name="Fortunato A.E."/>
            <person name="Gloeckner G."/>
            <person name="Gruber A."/>
            <person name="Hipkin R."/>
            <person name="Janech M."/>
            <person name="Kroth P."/>
            <person name="Leese F."/>
            <person name="Lindquist E."/>
            <person name="Lyon B.R."/>
            <person name="Martin J."/>
            <person name="Mayer C."/>
            <person name="Parker M."/>
            <person name="Quesneville H."/>
            <person name="Raymond J."/>
            <person name="Uhlig C."/>
            <person name="Valentin K.U."/>
            <person name="Worden A.Z."/>
            <person name="Armbrust E.V."/>
            <person name="Bowler C."/>
            <person name="Green B."/>
            <person name="Moulton V."/>
            <person name="Van Oosterhout C."/>
            <person name="Grigoriev I."/>
        </authorList>
    </citation>
    <scope>NUCLEOTIDE SEQUENCE [LARGE SCALE GENOMIC DNA]</scope>
    <source>
        <strain evidence="2 3">CCMP1102</strain>
    </source>
</reference>
<name>A0A1E7F8E2_9STRA</name>